<evidence type="ECO:0000313" key="2">
    <source>
        <dbReference type="Proteomes" id="UP001283361"/>
    </source>
</evidence>
<protein>
    <submittedName>
        <fullName evidence="1">Uncharacterized protein</fullName>
    </submittedName>
</protein>
<gene>
    <name evidence="1" type="ORF">RRG08_046151</name>
</gene>
<reference evidence="1" key="1">
    <citation type="journal article" date="2023" name="G3 (Bethesda)">
        <title>A reference genome for the long-term kleptoplast-retaining sea slug Elysia crispata morphotype clarki.</title>
        <authorList>
            <person name="Eastman K.E."/>
            <person name="Pendleton A.L."/>
            <person name="Shaikh M.A."/>
            <person name="Suttiyut T."/>
            <person name="Ogas R."/>
            <person name="Tomko P."/>
            <person name="Gavelis G."/>
            <person name="Widhalm J.R."/>
            <person name="Wisecaver J.H."/>
        </authorList>
    </citation>
    <scope>NUCLEOTIDE SEQUENCE</scope>
    <source>
        <strain evidence="1">ECLA1</strain>
    </source>
</reference>
<evidence type="ECO:0000313" key="1">
    <source>
        <dbReference type="EMBL" id="KAK3782123.1"/>
    </source>
</evidence>
<dbReference type="EMBL" id="JAWDGP010002536">
    <property type="protein sequence ID" value="KAK3782123.1"/>
    <property type="molecule type" value="Genomic_DNA"/>
</dbReference>
<sequence>MSRQDLCQLEYQADLEASVGEKRSVFELIETLNSAPSLPQGIRSILGEVGTGSELVAQGSVTERRFYWFSEVILGVLIF</sequence>
<name>A0AAE1A6C3_9GAST</name>
<comment type="caution">
    <text evidence="1">The sequence shown here is derived from an EMBL/GenBank/DDBJ whole genome shotgun (WGS) entry which is preliminary data.</text>
</comment>
<proteinExistence type="predicted"/>
<dbReference type="AlphaFoldDB" id="A0AAE1A6C3"/>
<organism evidence="1 2">
    <name type="scientific">Elysia crispata</name>
    <name type="common">lettuce slug</name>
    <dbReference type="NCBI Taxonomy" id="231223"/>
    <lineage>
        <taxon>Eukaryota</taxon>
        <taxon>Metazoa</taxon>
        <taxon>Spiralia</taxon>
        <taxon>Lophotrochozoa</taxon>
        <taxon>Mollusca</taxon>
        <taxon>Gastropoda</taxon>
        <taxon>Heterobranchia</taxon>
        <taxon>Euthyneura</taxon>
        <taxon>Panpulmonata</taxon>
        <taxon>Sacoglossa</taxon>
        <taxon>Placobranchoidea</taxon>
        <taxon>Plakobranchidae</taxon>
        <taxon>Elysia</taxon>
    </lineage>
</organism>
<keyword evidence="2" id="KW-1185">Reference proteome</keyword>
<accession>A0AAE1A6C3</accession>
<dbReference type="Proteomes" id="UP001283361">
    <property type="component" value="Unassembled WGS sequence"/>
</dbReference>